<evidence type="ECO:0000256" key="2">
    <source>
        <dbReference type="ARBA" id="ARBA00022679"/>
    </source>
</evidence>
<evidence type="ECO:0000256" key="5">
    <source>
        <dbReference type="ARBA" id="ARBA00023316"/>
    </source>
</evidence>
<evidence type="ECO:0000313" key="10">
    <source>
        <dbReference type="Proteomes" id="UP000051820"/>
    </source>
</evidence>
<evidence type="ECO:0000313" key="9">
    <source>
        <dbReference type="EMBL" id="KRM12683.1"/>
    </source>
</evidence>
<dbReference type="SUPFAM" id="SSF141523">
    <property type="entry name" value="L,D-transpeptidase catalytic domain-like"/>
    <property type="match status" value="1"/>
</dbReference>
<evidence type="ECO:0000256" key="3">
    <source>
        <dbReference type="ARBA" id="ARBA00022960"/>
    </source>
</evidence>
<dbReference type="GO" id="GO:0018104">
    <property type="term" value="P:peptidoglycan-protein cross-linking"/>
    <property type="evidence" value="ECO:0007669"/>
    <property type="project" value="TreeGrafter"/>
</dbReference>
<proteinExistence type="predicted"/>
<dbReference type="GO" id="GO:0071555">
    <property type="term" value="P:cell wall organization"/>
    <property type="evidence" value="ECO:0007669"/>
    <property type="project" value="UniProtKB-UniRule"/>
</dbReference>
<keyword evidence="10" id="KW-1185">Reference proteome</keyword>
<keyword evidence="2" id="KW-0808">Transferase</keyword>
<keyword evidence="5 6" id="KW-0961">Cell wall biogenesis/degradation</keyword>
<evidence type="ECO:0000256" key="6">
    <source>
        <dbReference type="PROSITE-ProRule" id="PRU01373"/>
    </source>
</evidence>
<keyword evidence="4 6" id="KW-0573">Peptidoglycan synthesis</keyword>
<organism evidence="9 10">
    <name type="scientific">Paucilactobacillus suebicus DSM 5007 = KCTC 3549</name>
    <dbReference type="NCBI Taxonomy" id="1423807"/>
    <lineage>
        <taxon>Bacteria</taxon>
        <taxon>Bacillati</taxon>
        <taxon>Bacillota</taxon>
        <taxon>Bacilli</taxon>
        <taxon>Lactobacillales</taxon>
        <taxon>Lactobacillaceae</taxon>
        <taxon>Paucilactobacillus</taxon>
    </lineage>
</organism>
<dbReference type="RefSeq" id="WP_010620953.1">
    <property type="nucleotide sequence ID" value="NZ_AZGF01000006.1"/>
</dbReference>
<dbReference type="Pfam" id="PF03734">
    <property type="entry name" value="YkuD"/>
    <property type="match status" value="1"/>
</dbReference>
<dbReference type="GO" id="GO:0005576">
    <property type="term" value="C:extracellular region"/>
    <property type="evidence" value="ECO:0007669"/>
    <property type="project" value="TreeGrafter"/>
</dbReference>
<evidence type="ECO:0000256" key="7">
    <source>
        <dbReference type="SAM" id="MobiDB-lite"/>
    </source>
</evidence>
<dbReference type="InterPro" id="IPR005490">
    <property type="entry name" value="LD_TPept_cat_dom"/>
</dbReference>
<dbReference type="eggNOG" id="COG1376">
    <property type="taxonomic scope" value="Bacteria"/>
</dbReference>
<dbReference type="STRING" id="1423807.FD16_GL002198"/>
<gene>
    <name evidence="9" type="ORF">FD16_GL002198</name>
</gene>
<comment type="pathway">
    <text evidence="1 6">Cell wall biogenesis; peptidoglycan biosynthesis.</text>
</comment>
<dbReference type="CDD" id="cd16913">
    <property type="entry name" value="YkuD_like"/>
    <property type="match status" value="1"/>
</dbReference>
<dbReference type="PROSITE" id="PS52029">
    <property type="entry name" value="LD_TPASE"/>
    <property type="match status" value="1"/>
</dbReference>
<accession>A0A0R1WAC6</accession>
<feature type="compositionally biased region" description="Low complexity" evidence="7">
    <location>
        <begin position="44"/>
        <end position="75"/>
    </location>
</feature>
<evidence type="ECO:0000256" key="4">
    <source>
        <dbReference type="ARBA" id="ARBA00022984"/>
    </source>
</evidence>
<keyword evidence="3 6" id="KW-0133">Cell shape</keyword>
<dbReference type="GO" id="GO:0016740">
    <property type="term" value="F:transferase activity"/>
    <property type="evidence" value="ECO:0007669"/>
    <property type="project" value="UniProtKB-KW"/>
</dbReference>
<dbReference type="Gene3D" id="2.40.440.10">
    <property type="entry name" value="L,D-transpeptidase catalytic domain-like"/>
    <property type="match status" value="1"/>
</dbReference>
<reference evidence="9 10" key="1">
    <citation type="journal article" date="2015" name="Genome Announc.">
        <title>Expanding the biotechnology potential of lactobacilli through comparative genomics of 213 strains and associated genera.</title>
        <authorList>
            <person name="Sun Z."/>
            <person name="Harris H.M."/>
            <person name="McCann A."/>
            <person name="Guo C."/>
            <person name="Argimon S."/>
            <person name="Zhang W."/>
            <person name="Yang X."/>
            <person name="Jeffery I.B."/>
            <person name="Cooney J.C."/>
            <person name="Kagawa T.F."/>
            <person name="Liu W."/>
            <person name="Song Y."/>
            <person name="Salvetti E."/>
            <person name="Wrobel A."/>
            <person name="Rasinkangas P."/>
            <person name="Parkhill J."/>
            <person name="Rea M.C."/>
            <person name="O'Sullivan O."/>
            <person name="Ritari J."/>
            <person name="Douillard F.P."/>
            <person name="Paul Ross R."/>
            <person name="Yang R."/>
            <person name="Briner A.E."/>
            <person name="Felis G.E."/>
            <person name="de Vos W.M."/>
            <person name="Barrangou R."/>
            <person name="Klaenhammer T.R."/>
            <person name="Caufield P.W."/>
            <person name="Cui Y."/>
            <person name="Zhang H."/>
            <person name="O'Toole P.W."/>
        </authorList>
    </citation>
    <scope>NUCLEOTIDE SEQUENCE [LARGE SCALE GENOMIC DNA]</scope>
    <source>
        <strain evidence="9 10">DSM 5007</strain>
    </source>
</reference>
<evidence type="ECO:0000256" key="1">
    <source>
        <dbReference type="ARBA" id="ARBA00004752"/>
    </source>
</evidence>
<protein>
    <recommendedName>
        <fullName evidence="8">L,D-TPase catalytic domain-containing protein</fullName>
    </recommendedName>
</protein>
<dbReference type="AlphaFoldDB" id="A0A0R1WAC6"/>
<feature type="active site" description="Nucleophile" evidence="6">
    <location>
        <position position="201"/>
    </location>
</feature>
<dbReference type="GO" id="GO:0008360">
    <property type="term" value="P:regulation of cell shape"/>
    <property type="evidence" value="ECO:0007669"/>
    <property type="project" value="UniProtKB-UniRule"/>
</dbReference>
<dbReference type="EMBL" id="AZGF01000006">
    <property type="protein sequence ID" value="KRM12683.1"/>
    <property type="molecule type" value="Genomic_DNA"/>
</dbReference>
<dbReference type="Proteomes" id="UP000051820">
    <property type="component" value="Unassembled WGS sequence"/>
</dbReference>
<dbReference type="UniPathway" id="UPA00219"/>
<name>A0A0R1WAC6_9LACO</name>
<dbReference type="PANTHER" id="PTHR30582">
    <property type="entry name" value="L,D-TRANSPEPTIDASE"/>
    <property type="match status" value="1"/>
</dbReference>
<dbReference type="InterPro" id="IPR038063">
    <property type="entry name" value="Transpep_catalytic_dom"/>
</dbReference>
<dbReference type="PATRIC" id="fig|1423807.3.peg.2258"/>
<feature type="domain" description="L,D-TPase catalytic" evidence="8">
    <location>
        <begin position="99"/>
        <end position="225"/>
    </location>
</feature>
<feature type="active site" description="Proton donor/acceptor" evidence="6">
    <location>
        <position position="174"/>
    </location>
</feature>
<feature type="region of interest" description="Disordered" evidence="7">
    <location>
        <begin position="44"/>
        <end position="80"/>
    </location>
</feature>
<comment type="caution">
    <text evidence="9">The sequence shown here is derived from an EMBL/GenBank/DDBJ whole genome shotgun (WGS) entry which is preliminary data.</text>
</comment>
<dbReference type="InterPro" id="IPR050979">
    <property type="entry name" value="LD-transpeptidase"/>
</dbReference>
<dbReference type="PANTHER" id="PTHR30582:SF2">
    <property type="entry name" value="L,D-TRANSPEPTIDASE YCIB-RELATED"/>
    <property type="match status" value="1"/>
</dbReference>
<evidence type="ECO:0000259" key="8">
    <source>
        <dbReference type="PROSITE" id="PS52029"/>
    </source>
</evidence>
<sequence length="225" mass="24777">MKINKKKIIMALACCLGLVWGLHLVMGFVSPSTETKAAALYTSSTSSNSSSSTSSSSSSSNTSTKTASSSTTTSSVKTVNWRKPSENRAYPDLTKYPKVWFDVNIENQRVYIRDGADNNKILYTMYCSTGANNATPRGTFYIQAQRGLHFYNASEQEGANYWVSWLNHGEYLFHSVPVDANGNYKTSVANNIGHKASSHGCVQLTIPDAQWVYNNVPYGMKVVVH</sequence>
<dbReference type="GO" id="GO:0071972">
    <property type="term" value="F:peptidoglycan L,D-transpeptidase activity"/>
    <property type="evidence" value="ECO:0007669"/>
    <property type="project" value="TreeGrafter"/>
</dbReference>